<evidence type="ECO:0000256" key="1">
    <source>
        <dbReference type="ARBA" id="ARBA00004429"/>
    </source>
</evidence>
<dbReference type="InterPro" id="IPR050864">
    <property type="entry name" value="Bacterial_PTS_Sugar_Transport"/>
</dbReference>
<dbReference type="PANTHER" id="PTHR30505:SF0">
    <property type="entry name" value="FRUCTOSE-LIKE PTS SYSTEM EIIBC COMPONENT-RELATED"/>
    <property type="match status" value="1"/>
</dbReference>
<feature type="transmembrane region" description="Helical" evidence="12">
    <location>
        <begin position="299"/>
        <end position="317"/>
    </location>
</feature>
<evidence type="ECO:0000256" key="7">
    <source>
        <dbReference type="ARBA" id="ARBA00022683"/>
    </source>
</evidence>
<feature type="transmembrane region" description="Helical" evidence="12">
    <location>
        <begin position="178"/>
        <end position="204"/>
    </location>
</feature>
<gene>
    <name evidence="15" type="ORF">R0G89_09015</name>
</gene>
<evidence type="ECO:0000256" key="6">
    <source>
        <dbReference type="ARBA" id="ARBA00022679"/>
    </source>
</evidence>
<name>A0AAP3XA48_PEDAC</name>
<dbReference type="GO" id="GO:0009401">
    <property type="term" value="P:phosphoenolpyruvate-dependent sugar phosphotransferase system"/>
    <property type="evidence" value="ECO:0007669"/>
    <property type="project" value="UniProtKB-KW"/>
</dbReference>
<dbReference type="RefSeq" id="WP_056985210.1">
    <property type="nucleotide sequence ID" value="NZ_CP015206.1"/>
</dbReference>
<dbReference type="Pfam" id="PF02302">
    <property type="entry name" value="PTS_IIB"/>
    <property type="match status" value="1"/>
</dbReference>
<evidence type="ECO:0000256" key="2">
    <source>
        <dbReference type="ARBA" id="ARBA00022448"/>
    </source>
</evidence>
<reference evidence="15" key="2">
    <citation type="submission" date="2023-10" db="EMBL/GenBank/DDBJ databases">
        <authorList>
            <person name="Khurajog B."/>
        </authorList>
    </citation>
    <scope>NUCLEOTIDE SEQUENCE</scope>
    <source>
        <strain evidence="15">BF9</strain>
    </source>
</reference>
<feature type="domain" description="PTS EIIC type-2" evidence="14">
    <location>
        <begin position="126"/>
        <end position="474"/>
    </location>
</feature>
<dbReference type="FunFam" id="3.40.50.2300:FF:000014">
    <property type="entry name" value="PTS system fructose-like transporter subunit IIB"/>
    <property type="match status" value="1"/>
</dbReference>
<keyword evidence="4" id="KW-0597">Phosphoprotein</keyword>
<accession>A0AAP3XA48</accession>
<dbReference type="InterPro" id="IPR003353">
    <property type="entry name" value="PTS_IIB_fruc"/>
</dbReference>
<dbReference type="AlphaFoldDB" id="A0AAP3XA48"/>
<dbReference type="Pfam" id="PF02378">
    <property type="entry name" value="PTS_EIIC"/>
    <property type="match status" value="1"/>
</dbReference>
<dbReference type="GO" id="GO:0022877">
    <property type="term" value="F:protein-N(PI)-phosphohistidine-fructose phosphotransferase system transporter activity"/>
    <property type="evidence" value="ECO:0007669"/>
    <property type="project" value="InterPro"/>
</dbReference>
<organism evidence="15 16">
    <name type="scientific">Pediococcus acidilactici</name>
    <dbReference type="NCBI Taxonomy" id="1254"/>
    <lineage>
        <taxon>Bacteria</taxon>
        <taxon>Bacillati</taxon>
        <taxon>Bacillota</taxon>
        <taxon>Bacilli</taxon>
        <taxon>Lactobacillales</taxon>
        <taxon>Lactobacillaceae</taxon>
        <taxon>Pediococcus</taxon>
        <taxon>Pediococcus acidilactici group</taxon>
    </lineage>
</organism>
<comment type="subcellular location">
    <subcellularLocation>
        <location evidence="1">Cell inner membrane</location>
        <topology evidence="1">Multi-pass membrane protein</topology>
    </subcellularLocation>
</comment>
<dbReference type="KEGG" id="paci:A4V11_00115"/>
<sequence>MKKIVGVTKCPVGIAHTYMAAEKLKAAAEAAGYEAKVETQGASGTENPLTQAEIDAADYVILAVDVAIDGMERFNGKKVLFSKTSAAIKDSAALVEKVTNAPVYYAGKTSAASTQTTDNAKGQNPAIKQLLNGVSHMIPFVVVGGLFIALSIALGGHPTANAGMVVTPGTIWSSMNQIGTLGFTLMIPILAGFTAHAIAGRAALAPAMIGAMVANSPDILGTKAGTGFLGAILVGFAAGYLVKWMNSWPIPKNLRSVMPIFVIPLLGTAIISAAFIYLLGGPISALMTLLQNMLDTLSASPSTSVLLGLILGAMVAIDMGGPINKVAFLFGVASITAGNPMIMGAVACSVSVPPLSSGLATLIRPDLNVNEEERSAGISAMLMALIGITEGAIPLATTRPGQVFPGIIIGSAVAGATGMIFKITDAVPHGGPIVGVLGATNNLGLFIIAILTGTAVSVLIIAILKIRAGKKAAKQLS</sequence>
<feature type="transmembrane region" description="Helical" evidence="12">
    <location>
        <begin position="224"/>
        <end position="245"/>
    </location>
</feature>
<keyword evidence="7" id="KW-0598">Phosphotransferase system</keyword>
<keyword evidence="5" id="KW-0762">Sugar transport</keyword>
<dbReference type="InterPro" id="IPR006327">
    <property type="entry name" value="PTS_IIC_fruc"/>
</dbReference>
<evidence type="ECO:0000313" key="15">
    <source>
        <dbReference type="EMBL" id="MDV2621869.1"/>
    </source>
</evidence>
<feature type="domain" description="PTS EIIB type-2" evidence="13">
    <location>
        <begin position="2"/>
        <end position="100"/>
    </location>
</feature>
<dbReference type="PANTHER" id="PTHR30505">
    <property type="entry name" value="FRUCTOSE-LIKE PERMEASE"/>
    <property type="match status" value="1"/>
</dbReference>
<dbReference type="EMBL" id="JAWJAV010000006">
    <property type="protein sequence ID" value="MDV2621869.1"/>
    <property type="molecule type" value="Genomic_DNA"/>
</dbReference>
<evidence type="ECO:0000256" key="12">
    <source>
        <dbReference type="SAM" id="Phobius"/>
    </source>
</evidence>
<dbReference type="NCBIfam" id="TIGR00829">
    <property type="entry name" value="FRU"/>
    <property type="match status" value="1"/>
</dbReference>
<dbReference type="InterPro" id="IPR003501">
    <property type="entry name" value="PTS_EIIB_2/3"/>
</dbReference>
<evidence type="ECO:0000256" key="8">
    <source>
        <dbReference type="ARBA" id="ARBA00022692"/>
    </source>
</evidence>
<feature type="transmembrane region" description="Helical" evidence="12">
    <location>
        <begin position="443"/>
        <end position="464"/>
    </location>
</feature>
<dbReference type="GO" id="GO:0016301">
    <property type="term" value="F:kinase activity"/>
    <property type="evidence" value="ECO:0007669"/>
    <property type="project" value="UniProtKB-KW"/>
</dbReference>
<reference evidence="15" key="1">
    <citation type="journal article" date="2023" name="PeerJ">
        <title>Selection and evaluation of lactic acid bacteria from chicken feces in Thailand as potential probiotics.</title>
        <authorList>
            <person name="Khurajog B."/>
            <person name="Disastra Y."/>
            <person name="Lawwyne L.D."/>
            <person name="Sirichokchatchawan W."/>
            <person name="Niyomtham W."/>
            <person name="Yindee J."/>
            <person name="Hampson D.J."/>
            <person name="Prapasarakul N."/>
        </authorList>
    </citation>
    <scope>NUCLEOTIDE SEQUENCE</scope>
    <source>
        <strain evidence="15">BF9</strain>
    </source>
</reference>
<evidence type="ECO:0000256" key="10">
    <source>
        <dbReference type="ARBA" id="ARBA00022989"/>
    </source>
</evidence>
<keyword evidence="11 12" id="KW-0472">Membrane</keyword>
<keyword evidence="9" id="KW-0418">Kinase</keyword>
<dbReference type="Gene3D" id="3.40.50.2300">
    <property type="match status" value="1"/>
</dbReference>
<dbReference type="InterPro" id="IPR013014">
    <property type="entry name" value="PTS_EIIC_2"/>
</dbReference>
<keyword evidence="3" id="KW-1003">Cell membrane</keyword>
<evidence type="ECO:0000256" key="4">
    <source>
        <dbReference type="ARBA" id="ARBA00022553"/>
    </source>
</evidence>
<keyword evidence="2" id="KW-0813">Transport</keyword>
<dbReference type="NCBIfam" id="TIGR01427">
    <property type="entry name" value="PTS_IIC_fructo"/>
    <property type="match status" value="1"/>
</dbReference>
<evidence type="ECO:0000256" key="5">
    <source>
        <dbReference type="ARBA" id="ARBA00022597"/>
    </source>
</evidence>
<dbReference type="GO" id="GO:0005886">
    <property type="term" value="C:plasma membrane"/>
    <property type="evidence" value="ECO:0007669"/>
    <property type="project" value="UniProtKB-SubCell"/>
</dbReference>
<protein>
    <submittedName>
        <fullName evidence="15">PTS fructose transporter subunit IIBC</fullName>
    </submittedName>
</protein>
<proteinExistence type="predicted"/>
<dbReference type="GO" id="GO:0005351">
    <property type="term" value="F:carbohydrate:proton symporter activity"/>
    <property type="evidence" value="ECO:0007669"/>
    <property type="project" value="InterPro"/>
</dbReference>
<feature type="transmembrane region" description="Helical" evidence="12">
    <location>
        <begin position="376"/>
        <end position="396"/>
    </location>
</feature>
<dbReference type="CDD" id="cd05569">
    <property type="entry name" value="PTS_IIB_fructose"/>
    <property type="match status" value="1"/>
</dbReference>
<evidence type="ECO:0000259" key="13">
    <source>
        <dbReference type="PROSITE" id="PS51099"/>
    </source>
</evidence>
<dbReference type="InterPro" id="IPR013011">
    <property type="entry name" value="PTS_EIIB_2"/>
</dbReference>
<feature type="transmembrane region" description="Helical" evidence="12">
    <location>
        <begin position="403"/>
        <end position="423"/>
    </location>
</feature>
<dbReference type="Proteomes" id="UP001280897">
    <property type="component" value="Unassembled WGS sequence"/>
</dbReference>
<feature type="transmembrane region" description="Helical" evidence="12">
    <location>
        <begin position="137"/>
        <end position="157"/>
    </location>
</feature>
<dbReference type="PROSITE" id="PS51104">
    <property type="entry name" value="PTS_EIIC_TYPE_2"/>
    <property type="match status" value="1"/>
</dbReference>
<evidence type="ECO:0000313" key="16">
    <source>
        <dbReference type="Proteomes" id="UP001280897"/>
    </source>
</evidence>
<feature type="transmembrane region" description="Helical" evidence="12">
    <location>
        <begin position="329"/>
        <end position="356"/>
    </location>
</feature>
<keyword evidence="6" id="KW-0808">Transferase</keyword>
<evidence type="ECO:0000259" key="14">
    <source>
        <dbReference type="PROSITE" id="PS51104"/>
    </source>
</evidence>
<keyword evidence="8 12" id="KW-0812">Transmembrane</keyword>
<evidence type="ECO:0000256" key="9">
    <source>
        <dbReference type="ARBA" id="ARBA00022777"/>
    </source>
</evidence>
<dbReference type="GO" id="GO:0090563">
    <property type="term" value="F:protein-phosphocysteine-sugar phosphotransferase activity"/>
    <property type="evidence" value="ECO:0007669"/>
    <property type="project" value="TreeGrafter"/>
</dbReference>
<evidence type="ECO:0000256" key="11">
    <source>
        <dbReference type="ARBA" id="ARBA00023136"/>
    </source>
</evidence>
<keyword evidence="10 12" id="KW-1133">Transmembrane helix</keyword>
<comment type="caution">
    <text evidence="15">The sequence shown here is derived from an EMBL/GenBank/DDBJ whole genome shotgun (WGS) entry which is preliminary data.</text>
</comment>
<dbReference type="PROSITE" id="PS51099">
    <property type="entry name" value="PTS_EIIB_TYPE_2"/>
    <property type="match status" value="1"/>
</dbReference>
<feature type="transmembrane region" description="Helical" evidence="12">
    <location>
        <begin position="257"/>
        <end position="279"/>
    </location>
</feature>
<evidence type="ECO:0000256" key="3">
    <source>
        <dbReference type="ARBA" id="ARBA00022475"/>
    </source>
</evidence>
<dbReference type="SUPFAM" id="SSF52794">
    <property type="entry name" value="PTS system IIB component-like"/>
    <property type="match status" value="1"/>
</dbReference>
<dbReference type="InterPro" id="IPR003352">
    <property type="entry name" value="PTS_EIIC"/>
</dbReference>
<dbReference type="InterPro" id="IPR036095">
    <property type="entry name" value="PTS_EIIB-like_sf"/>
</dbReference>